<dbReference type="InterPro" id="IPR039285">
    <property type="entry name" value="HIRD11-like"/>
</dbReference>
<feature type="region of interest" description="Disordered" evidence="1">
    <location>
        <begin position="1"/>
        <end position="102"/>
    </location>
</feature>
<comment type="caution">
    <text evidence="2">The sequence shown here is derived from an EMBL/GenBank/DDBJ whole genome shotgun (WGS) entry which is preliminary data.</text>
</comment>
<evidence type="ECO:0000256" key="1">
    <source>
        <dbReference type="SAM" id="MobiDB-lite"/>
    </source>
</evidence>
<dbReference type="PANTHER" id="PTHR34941">
    <property type="entry name" value="DEHYDRIN HIRD11"/>
    <property type="match status" value="1"/>
</dbReference>
<keyword evidence="3" id="KW-1185">Reference proteome</keyword>
<dbReference type="Proteomes" id="UP001187192">
    <property type="component" value="Unassembled WGS sequence"/>
</dbReference>
<dbReference type="PANTHER" id="PTHR34941:SF1">
    <property type="entry name" value="DEHYDRIN HIRD11"/>
    <property type="match status" value="1"/>
</dbReference>
<dbReference type="GO" id="GO:0046872">
    <property type="term" value="F:metal ion binding"/>
    <property type="evidence" value="ECO:0007669"/>
    <property type="project" value="InterPro"/>
</dbReference>
<feature type="compositionally biased region" description="Basic and acidic residues" evidence="1">
    <location>
        <begin position="18"/>
        <end position="77"/>
    </location>
</feature>
<reference evidence="2" key="1">
    <citation type="submission" date="2023-07" db="EMBL/GenBank/DDBJ databases">
        <title>draft genome sequence of fig (Ficus carica).</title>
        <authorList>
            <person name="Takahashi T."/>
            <person name="Nishimura K."/>
        </authorList>
    </citation>
    <scope>NUCLEOTIDE SEQUENCE</scope>
</reference>
<accession>A0AA88AZZ0</accession>
<evidence type="ECO:0000313" key="3">
    <source>
        <dbReference type="Proteomes" id="UP001187192"/>
    </source>
</evidence>
<dbReference type="EMBL" id="BTGU01000049">
    <property type="protein sequence ID" value="GMN54171.1"/>
    <property type="molecule type" value="Genomic_DNA"/>
</dbReference>
<name>A0AA88AZZ0_FICCA</name>
<dbReference type="Gramene" id="FCD_00032085-RA">
    <property type="protein sequence ID" value="FCD_00032085-RA:cds"/>
    <property type="gene ID" value="FCD_00032085"/>
</dbReference>
<sequence>MSGIIHKIGEALHVGGPKAEDKHKAEHHGHGDEHKSGEHYKPEHHGEQKGEHKEGLVEKIKDKVHGGEGHEGKDGDKKKKKKEKKKHEDGHHHDSSSSSDSD</sequence>
<feature type="compositionally biased region" description="Basic and acidic residues" evidence="1">
    <location>
        <begin position="86"/>
        <end position="95"/>
    </location>
</feature>
<protein>
    <submittedName>
        <fullName evidence="2">Uncharacterized protein</fullName>
    </submittedName>
</protein>
<proteinExistence type="predicted"/>
<evidence type="ECO:0000313" key="2">
    <source>
        <dbReference type="EMBL" id="GMN54171.1"/>
    </source>
</evidence>
<gene>
    <name evidence="2" type="ORF">TIFTF001_023296</name>
</gene>
<dbReference type="AlphaFoldDB" id="A0AA88AZZ0"/>
<organism evidence="2 3">
    <name type="scientific">Ficus carica</name>
    <name type="common">Common fig</name>
    <dbReference type="NCBI Taxonomy" id="3494"/>
    <lineage>
        <taxon>Eukaryota</taxon>
        <taxon>Viridiplantae</taxon>
        <taxon>Streptophyta</taxon>
        <taxon>Embryophyta</taxon>
        <taxon>Tracheophyta</taxon>
        <taxon>Spermatophyta</taxon>
        <taxon>Magnoliopsida</taxon>
        <taxon>eudicotyledons</taxon>
        <taxon>Gunneridae</taxon>
        <taxon>Pentapetalae</taxon>
        <taxon>rosids</taxon>
        <taxon>fabids</taxon>
        <taxon>Rosales</taxon>
        <taxon>Moraceae</taxon>
        <taxon>Ficeae</taxon>
        <taxon>Ficus</taxon>
    </lineage>
</organism>